<dbReference type="SUPFAM" id="SSF51412">
    <property type="entry name" value="Inosine monophosphate dehydrogenase (IMPDH)"/>
    <property type="match status" value="1"/>
</dbReference>
<gene>
    <name evidence="4" type="ORF">BKA55DRAFT_584535</name>
</gene>
<protein>
    <recommendedName>
        <fullName evidence="6">Nitronate monooxygenase domain-containing protein</fullName>
    </recommendedName>
</protein>
<accession>A0A9P9JQG2</accession>
<evidence type="ECO:0000256" key="3">
    <source>
        <dbReference type="ARBA" id="ARBA00023002"/>
    </source>
</evidence>
<reference evidence="4" key="1">
    <citation type="journal article" date="2021" name="Nat. Commun.">
        <title>Genetic determinants of endophytism in the Arabidopsis root mycobiome.</title>
        <authorList>
            <person name="Mesny F."/>
            <person name="Miyauchi S."/>
            <person name="Thiergart T."/>
            <person name="Pickel B."/>
            <person name="Atanasova L."/>
            <person name="Karlsson M."/>
            <person name="Huettel B."/>
            <person name="Barry K.W."/>
            <person name="Haridas S."/>
            <person name="Chen C."/>
            <person name="Bauer D."/>
            <person name="Andreopoulos W."/>
            <person name="Pangilinan J."/>
            <person name="LaButti K."/>
            <person name="Riley R."/>
            <person name="Lipzen A."/>
            <person name="Clum A."/>
            <person name="Drula E."/>
            <person name="Henrissat B."/>
            <person name="Kohler A."/>
            <person name="Grigoriev I.V."/>
            <person name="Martin F.M."/>
            <person name="Hacquard S."/>
        </authorList>
    </citation>
    <scope>NUCLEOTIDE SEQUENCE</scope>
    <source>
        <strain evidence="4">MPI-CAGE-AT-0023</strain>
    </source>
</reference>
<dbReference type="Proteomes" id="UP000720189">
    <property type="component" value="Unassembled WGS sequence"/>
</dbReference>
<sequence length="390" mass="42019">MSALVCHTRRTRQKAISKTKFLAQITRTTLYNFHNMSSSKERRTTLLESLPWVEHPLISSAPMSGFATNELAVAVSQAEGLGQIGFTGSPGMLQRELEQAKQKLHGTSIFDKTSKVLPVGVGIIAFGGPASPWTQTFAKYRPAMVWLSFGTDNEFKSWSENIRAVSPDTKVWIQVGSVKAALEAATSCAPDALVLQGCDAGGHGHKHGASIVTLIPEALDALHEQGLSSIPLIAAGGIMDKRSVAAAIALGASGVVMGTRFLACQEIEVADEVVDECLAARDGGEATVRSRVFDDIWGRNFWPDMYDGRCLRNAMYDNVEEGGMSIQEARLALSTRNRGEGGSESVVRDSYTIWAGTGVGMLKKKEKAVGIVKQIREETKSLIECMGGEI</sequence>
<keyword evidence="2" id="KW-0288">FMN</keyword>
<keyword evidence="1" id="KW-0285">Flavoprotein</keyword>
<dbReference type="AlphaFoldDB" id="A0A9P9JQG2"/>
<dbReference type="PANTHER" id="PTHR32332:SF34">
    <property type="entry name" value="2-NITROPROPANE DIOXYGENASE FAMILY, PUTATIVE-RELATED"/>
    <property type="match status" value="1"/>
</dbReference>
<dbReference type="InterPro" id="IPR004136">
    <property type="entry name" value="NMO"/>
</dbReference>
<dbReference type="PANTHER" id="PTHR32332">
    <property type="entry name" value="2-NITROPROPANE DIOXYGENASE"/>
    <property type="match status" value="1"/>
</dbReference>
<organism evidence="4 5">
    <name type="scientific">Fusarium redolens</name>
    <dbReference type="NCBI Taxonomy" id="48865"/>
    <lineage>
        <taxon>Eukaryota</taxon>
        <taxon>Fungi</taxon>
        <taxon>Dikarya</taxon>
        <taxon>Ascomycota</taxon>
        <taxon>Pezizomycotina</taxon>
        <taxon>Sordariomycetes</taxon>
        <taxon>Hypocreomycetidae</taxon>
        <taxon>Hypocreales</taxon>
        <taxon>Nectriaceae</taxon>
        <taxon>Fusarium</taxon>
        <taxon>Fusarium redolens species complex</taxon>
    </lineage>
</organism>
<keyword evidence="3" id="KW-0560">Oxidoreductase</keyword>
<dbReference type="GeneID" id="70224296"/>
<dbReference type="OrthoDB" id="2349068at2759"/>
<evidence type="ECO:0000313" key="5">
    <source>
        <dbReference type="Proteomes" id="UP000720189"/>
    </source>
</evidence>
<dbReference type="Gene3D" id="3.20.20.70">
    <property type="entry name" value="Aldolase class I"/>
    <property type="match status" value="1"/>
</dbReference>
<dbReference type="EMBL" id="JAGMUX010000026">
    <property type="protein sequence ID" value="KAH7224382.1"/>
    <property type="molecule type" value="Genomic_DNA"/>
</dbReference>
<evidence type="ECO:0008006" key="6">
    <source>
        <dbReference type="Google" id="ProtNLM"/>
    </source>
</evidence>
<dbReference type="RefSeq" id="XP_046042443.1">
    <property type="nucleotide sequence ID" value="XM_046194342.1"/>
</dbReference>
<evidence type="ECO:0000256" key="2">
    <source>
        <dbReference type="ARBA" id="ARBA00022643"/>
    </source>
</evidence>
<evidence type="ECO:0000313" key="4">
    <source>
        <dbReference type="EMBL" id="KAH7224382.1"/>
    </source>
</evidence>
<dbReference type="GO" id="GO:0018580">
    <property type="term" value="F:nitronate monooxygenase activity"/>
    <property type="evidence" value="ECO:0007669"/>
    <property type="project" value="InterPro"/>
</dbReference>
<dbReference type="CDD" id="cd04730">
    <property type="entry name" value="NPD_like"/>
    <property type="match status" value="1"/>
</dbReference>
<comment type="caution">
    <text evidence="4">The sequence shown here is derived from an EMBL/GenBank/DDBJ whole genome shotgun (WGS) entry which is preliminary data.</text>
</comment>
<proteinExistence type="predicted"/>
<dbReference type="Pfam" id="PF03060">
    <property type="entry name" value="NMO"/>
    <property type="match status" value="1"/>
</dbReference>
<evidence type="ECO:0000256" key="1">
    <source>
        <dbReference type="ARBA" id="ARBA00022630"/>
    </source>
</evidence>
<name>A0A9P9JQG2_FUSRE</name>
<keyword evidence="5" id="KW-1185">Reference proteome</keyword>
<dbReference type="InterPro" id="IPR013785">
    <property type="entry name" value="Aldolase_TIM"/>
</dbReference>